<dbReference type="SUPFAM" id="SSF56784">
    <property type="entry name" value="HAD-like"/>
    <property type="match status" value="1"/>
</dbReference>
<dbReference type="SUPFAM" id="SSF56059">
    <property type="entry name" value="Glutathione synthetase ATP-binding domain-like"/>
    <property type="match status" value="1"/>
</dbReference>
<organism evidence="1 2">
    <name type="scientific">Luteibacter rhizovicinus</name>
    <dbReference type="NCBI Taxonomy" id="242606"/>
    <lineage>
        <taxon>Bacteria</taxon>
        <taxon>Pseudomonadati</taxon>
        <taxon>Pseudomonadota</taxon>
        <taxon>Gammaproteobacteria</taxon>
        <taxon>Lysobacterales</taxon>
        <taxon>Rhodanobacteraceae</taxon>
        <taxon>Luteibacter</taxon>
    </lineage>
</organism>
<dbReference type="Pfam" id="PF15632">
    <property type="entry name" value="ATPgrasp_Ter"/>
    <property type="match status" value="1"/>
</dbReference>
<dbReference type="AlphaFoldDB" id="A0A4R3YRF5"/>
<reference evidence="1 2" key="1">
    <citation type="submission" date="2019-03" db="EMBL/GenBank/DDBJ databases">
        <title>Above-ground endophytic microbial communities from plants in different locations in the United States.</title>
        <authorList>
            <person name="Frank C."/>
        </authorList>
    </citation>
    <scope>NUCLEOTIDE SEQUENCE [LARGE SCALE GENOMIC DNA]</scope>
    <source>
        <strain evidence="1 2">LP_13_YM</strain>
    </source>
</reference>
<dbReference type="InterPro" id="IPR036412">
    <property type="entry name" value="HAD-like_sf"/>
</dbReference>
<sequence length="213" mass="24113">MRSRLLAPTDEITNIALEINRRLIFRGPWFFQLKRDASGHWKLLEIAARVAGSMVSHRAQGINLPLLTVLDIKGYEVNARANPGIELVDRFVATKFDFGMEFETAYFDLDDTLIINGSAVPVAIAFVYLMIQQGKRVVLITRHAFDLNETLARTRISASLFDEIIHITDGSSKADHIQGQSIFIDNHYPERLAVSQRHGIPVFDVDALEFFTR</sequence>
<dbReference type="Gene3D" id="3.30.470.20">
    <property type="entry name" value="ATP-grasp fold, B domain"/>
    <property type="match status" value="1"/>
</dbReference>
<accession>A0A4R3YRF5</accession>
<comment type="caution">
    <text evidence="1">The sequence shown here is derived from an EMBL/GenBank/DDBJ whole genome shotgun (WGS) entry which is preliminary data.</text>
</comment>
<name>A0A4R3YRF5_9GAMM</name>
<evidence type="ECO:0000313" key="1">
    <source>
        <dbReference type="EMBL" id="TCV94956.1"/>
    </source>
</evidence>
<dbReference type="EMBL" id="SMCS01000003">
    <property type="protein sequence ID" value="TCV94956.1"/>
    <property type="molecule type" value="Genomic_DNA"/>
</dbReference>
<proteinExistence type="predicted"/>
<keyword evidence="2" id="KW-1185">Reference proteome</keyword>
<dbReference type="Proteomes" id="UP000295645">
    <property type="component" value="Unassembled WGS sequence"/>
</dbReference>
<protein>
    <submittedName>
        <fullName evidence="1">Uncharacterized protein</fullName>
    </submittedName>
</protein>
<evidence type="ECO:0000313" key="2">
    <source>
        <dbReference type="Proteomes" id="UP000295645"/>
    </source>
</evidence>
<gene>
    <name evidence="1" type="ORF">EC912_103449</name>
</gene>